<accession>A0A1E5G9X3</accession>
<feature type="domain" description="HTH cro/C1-type" evidence="10">
    <location>
        <begin position="8"/>
        <end position="62"/>
    </location>
</feature>
<keyword evidence="1" id="KW-0813">Transport</keyword>
<dbReference type="PANTHER" id="PTHR46558:SF11">
    <property type="entry name" value="HTH-TYPE TRANSCRIPTIONAL REGULATOR XRE"/>
    <property type="match status" value="1"/>
</dbReference>
<dbReference type="GO" id="GO:0003677">
    <property type="term" value="F:DNA binding"/>
    <property type="evidence" value="ECO:0007669"/>
    <property type="project" value="UniProtKB-KW"/>
</dbReference>
<dbReference type="Gene3D" id="3.40.50.2300">
    <property type="match status" value="1"/>
</dbReference>
<evidence type="ECO:0000256" key="1">
    <source>
        <dbReference type="ARBA" id="ARBA00022448"/>
    </source>
</evidence>
<dbReference type="InterPro" id="IPR013012">
    <property type="entry name" value="PTS_EIIB_3"/>
</dbReference>
<keyword evidence="2" id="KW-0597">Phosphoprotein</keyword>
<dbReference type="EMBL" id="MIJZ01000016">
    <property type="protein sequence ID" value="OEG09494.1"/>
    <property type="molecule type" value="Genomic_DNA"/>
</dbReference>
<dbReference type="SMART" id="SM00530">
    <property type="entry name" value="HTH_XRE"/>
    <property type="match status" value="1"/>
</dbReference>
<dbReference type="GO" id="GO:0016301">
    <property type="term" value="F:kinase activity"/>
    <property type="evidence" value="ECO:0007669"/>
    <property type="project" value="UniProtKB-KW"/>
</dbReference>
<dbReference type="PANTHER" id="PTHR46558">
    <property type="entry name" value="TRACRIPTIONAL REGULATORY PROTEIN-RELATED-RELATED"/>
    <property type="match status" value="1"/>
</dbReference>
<dbReference type="Gene3D" id="1.10.260.40">
    <property type="entry name" value="lambda repressor-like DNA-binding domains"/>
    <property type="match status" value="1"/>
</dbReference>
<keyword evidence="13" id="KW-1185">Reference proteome</keyword>
<dbReference type="InterPro" id="IPR001387">
    <property type="entry name" value="Cro/C1-type_HTH"/>
</dbReference>
<evidence type="ECO:0008006" key="14">
    <source>
        <dbReference type="Google" id="ProtNLM"/>
    </source>
</evidence>
<comment type="caution">
    <text evidence="12">The sequence shown here is derived from an EMBL/GenBank/DDBJ whole genome shotgun (WGS) entry which is preliminary data.</text>
</comment>
<sequence>MVEIGNKIKELREAKKMTQKELAEFLNVTPQAVSKWERNKSYPDLDTLVKLSQYFQISTDKILGNTKRSFFDSLFSKKEGRKSMKNEYKMKNEPTLTEHKKILIFGITGMMSDYELYTGLLVTKMNNLAKIQKINVVVEAFSISKIDEKGKEADNILLCPELRYTEKEIRNKFPKIPVKVIAKKEYATLDGEQILKDILS</sequence>
<comment type="caution">
    <text evidence="8">Lacks conserved residue(s) required for the propagation of feature annotation.</text>
</comment>
<evidence type="ECO:0000259" key="10">
    <source>
        <dbReference type="PROSITE" id="PS50943"/>
    </source>
</evidence>
<dbReference type="SUPFAM" id="SSF47413">
    <property type="entry name" value="lambda repressor-like DNA-binding domains"/>
    <property type="match status" value="1"/>
</dbReference>
<evidence type="ECO:0000256" key="3">
    <source>
        <dbReference type="ARBA" id="ARBA00022597"/>
    </source>
</evidence>
<dbReference type="SUPFAM" id="SSF52794">
    <property type="entry name" value="PTS system IIB component-like"/>
    <property type="match status" value="1"/>
</dbReference>
<keyword evidence="3" id="KW-0762">Sugar transport</keyword>
<dbReference type="RefSeq" id="WP_069647172.1">
    <property type="nucleotide sequence ID" value="NZ_MIJZ01000016.1"/>
</dbReference>
<organism evidence="12 13">
    <name type="scientific">Enterococcus ureasiticus</name>
    <dbReference type="NCBI Taxonomy" id="903984"/>
    <lineage>
        <taxon>Bacteria</taxon>
        <taxon>Bacillati</taxon>
        <taxon>Bacillota</taxon>
        <taxon>Bacilli</taxon>
        <taxon>Lactobacillales</taxon>
        <taxon>Enterococcaceae</taxon>
        <taxon>Enterococcus</taxon>
    </lineage>
</organism>
<keyword evidence="9" id="KW-0175">Coiled coil</keyword>
<feature type="coiled-coil region" evidence="9">
    <location>
        <begin position="1"/>
        <end position="28"/>
    </location>
</feature>
<dbReference type="Pfam" id="PF01381">
    <property type="entry name" value="HTH_3"/>
    <property type="match status" value="1"/>
</dbReference>
<keyword evidence="7" id="KW-0238">DNA-binding</keyword>
<dbReference type="PROSITE" id="PS51100">
    <property type="entry name" value="PTS_EIIB_TYPE_3"/>
    <property type="match status" value="1"/>
</dbReference>
<evidence type="ECO:0000313" key="12">
    <source>
        <dbReference type="EMBL" id="OEG09494.1"/>
    </source>
</evidence>
<protein>
    <recommendedName>
        <fullName evidence="14">HTH cro/C1-type domain-containing protein</fullName>
    </recommendedName>
</protein>
<proteinExistence type="predicted"/>
<dbReference type="Proteomes" id="UP000094068">
    <property type="component" value="Unassembled WGS sequence"/>
</dbReference>
<dbReference type="InterPro" id="IPR036095">
    <property type="entry name" value="PTS_EIIB-like_sf"/>
</dbReference>
<evidence type="ECO:0000256" key="2">
    <source>
        <dbReference type="ARBA" id="ARBA00022553"/>
    </source>
</evidence>
<dbReference type="GO" id="GO:0008982">
    <property type="term" value="F:protein-N(PI)-phosphohistidine-sugar phosphotransferase activity"/>
    <property type="evidence" value="ECO:0007669"/>
    <property type="project" value="InterPro"/>
</dbReference>
<evidence type="ECO:0000256" key="4">
    <source>
        <dbReference type="ARBA" id="ARBA00022679"/>
    </source>
</evidence>
<gene>
    <name evidence="12" type="ORF">BCR21_14170</name>
</gene>
<name>A0A1E5G9X3_9ENTE</name>
<evidence type="ECO:0000256" key="8">
    <source>
        <dbReference type="PROSITE-ProRule" id="PRU00423"/>
    </source>
</evidence>
<dbReference type="Pfam" id="PF02302">
    <property type="entry name" value="PTS_IIB"/>
    <property type="match status" value="1"/>
</dbReference>
<dbReference type="STRING" id="903984.BCR21_14170"/>
<dbReference type="InterPro" id="IPR003501">
    <property type="entry name" value="PTS_EIIB_2/3"/>
</dbReference>
<dbReference type="CDD" id="cd00093">
    <property type="entry name" value="HTH_XRE"/>
    <property type="match status" value="1"/>
</dbReference>
<dbReference type="OrthoDB" id="2242627at2"/>
<dbReference type="GO" id="GO:0009401">
    <property type="term" value="P:phosphoenolpyruvate-dependent sugar phosphotransferase system"/>
    <property type="evidence" value="ECO:0007669"/>
    <property type="project" value="UniProtKB-KW"/>
</dbReference>
<evidence type="ECO:0000313" key="13">
    <source>
        <dbReference type="Proteomes" id="UP000094068"/>
    </source>
</evidence>
<evidence type="ECO:0000256" key="9">
    <source>
        <dbReference type="SAM" id="Coils"/>
    </source>
</evidence>
<evidence type="ECO:0000256" key="6">
    <source>
        <dbReference type="ARBA" id="ARBA00022777"/>
    </source>
</evidence>
<keyword evidence="6" id="KW-0418">Kinase</keyword>
<keyword evidence="5" id="KW-0598">Phosphotransferase system</keyword>
<reference evidence="13" key="1">
    <citation type="submission" date="2016-09" db="EMBL/GenBank/DDBJ databases">
        <authorList>
            <person name="Gulvik C.A."/>
        </authorList>
    </citation>
    <scope>NUCLEOTIDE SEQUENCE [LARGE SCALE GENOMIC DNA]</scope>
    <source>
        <strain evidence="13">DSM 23328</strain>
    </source>
</reference>
<keyword evidence="4" id="KW-0808">Transferase</keyword>
<dbReference type="PROSITE" id="PS50943">
    <property type="entry name" value="HTH_CROC1"/>
    <property type="match status" value="1"/>
</dbReference>
<evidence type="ECO:0000256" key="5">
    <source>
        <dbReference type="ARBA" id="ARBA00022683"/>
    </source>
</evidence>
<evidence type="ECO:0000259" key="11">
    <source>
        <dbReference type="PROSITE" id="PS51100"/>
    </source>
</evidence>
<evidence type="ECO:0000256" key="7">
    <source>
        <dbReference type="ARBA" id="ARBA00023125"/>
    </source>
</evidence>
<dbReference type="AlphaFoldDB" id="A0A1E5G9X3"/>
<dbReference type="InterPro" id="IPR010982">
    <property type="entry name" value="Lambda_DNA-bd_dom_sf"/>
</dbReference>
<feature type="domain" description="PTS EIIB type-3" evidence="11">
    <location>
        <begin position="105"/>
        <end position="200"/>
    </location>
</feature>